<dbReference type="STRING" id="1423807.FD16_GL001235"/>
<organism evidence="4 5">
    <name type="scientific">Paucilactobacillus suebicus DSM 5007 = KCTC 3549</name>
    <dbReference type="NCBI Taxonomy" id="1423807"/>
    <lineage>
        <taxon>Bacteria</taxon>
        <taxon>Bacillati</taxon>
        <taxon>Bacillota</taxon>
        <taxon>Bacilli</taxon>
        <taxon>Lactobacillales</taxon>
        <taxon>Lactobacillaceae</taxon>
        <taxon>Paucilactobacillus</taxon>
    </lineage>
</organism>
<evidence type="ECO:0000313" key="5">
    <source>
        <dbReference type="Proteomes" id="UP000051820"/>
    </source>
</evidence>
<feature type="chain" id="PRO_5039344262" evidence="2">
    <location>
        <begin position="23"/>
        <end position="274"/>
    </location>
</feature>
<reference evidence="4 5" key="1">
    <citation type="journal article" date="2015" name="Genome Announc.">
        <title>Expanding the biotechnology potential of lactobacilli through comparative genomics of 213 strains and associated genera.</title>
        <authorList>
            <person name="Sun Z."/>
            <person name="Harris H.M."/>
            <person name="McCann A."/>
            <person name="Guo C."/>
            <person name="Argimon S."/>
            <person name="Zhang W."/>
            <person name="Yang X."/>
            <person name="Jeffery I.B."/>
            <person name="Cooney J.C."/>
            <person name="Kagawa T.F."/>
            <person name="Liu W."/>
            <person name="Song Y."/>
            <person name="Salvetti E."/>
            <person name="Wrobel A."/>
            <person name="Rasinkangas P."/>
            <person name="Parkhill J."/>
            <person name="Rea M.C."/>
            <person name="O'Sullivan O."/>
            <person name="Ritari J."/>
            <person name="Douillard F.P."/>
            <person name="Paul Ross R."/>
            <person name="Yang R."/>
            <person name="Briner A.E."/>
            <person name="Felis G.E."/>
            <person name="de Vos W.M."/>
            <person name="Barrangou R."/>
            <person name="Klaenhammer T.R."/>
            <person name="Caufield P.W."/>
            <person name="Cui Y."/>
            <person name="Zhang H."/>
            <person name="O'Toole P.W."/>
        </authorList>
    </citation>
    <scope>NUCLEOTIDE SEQUENCE [LARGE SCALE GENOMIC DNA]</scope>
    <source>
        <strain evidence="4 5">DSM 5007</strain>
    </source>
</reference>
<dbReference type="OrthoDB" id="8613538at2"/>
<name>A0A0R1VY72_9LACO</name>
<proteinExistence type="predicted"/>
<dbReference type="PANTHER" id="PTHR35936:SF19">
    <property type="entry name" value="AMINO-ACID-BINDING PROTEIN YXEM-RELATED"/>
    <property type="match status" value="1"/>
</dbReference>
<evidence type="ECO:0000256" key="1">
    <source>
        <dbReference type="ARBA" id="ARBA00022729"/>
    </source>
</evidence>
<gene>
    <name evidence="4" type="ORF">FD16_GL001235</name>
</gene>
<dbReference type="Pfam" id="PF00497">
    <property type="entry name" value="SBP_bac_3"/>
    <property type="match status" value="1"/>
</dbReference>
<dbReference type="InterPro" id="IPR001638">
    <property type="entry name" value="Solute-binding_3/MltF_N"/>
</dbReference>
<sequence>MKKWVKVTTLAATLLLVLPLAACGKSSSSNVKTYNVAVSNNSKPLSYKQNGKLKGYEVDALRDVDKKLPNVKFKITAVSQTAELVGLDSGKYDIAANGFYSNPERAKKYHIGKVNDGLSLVRVYSNKKSVTGDVKNLDDLSGKTLAPVNANGGMYNLLKTWNKSNKDKQVKITTTDGLPMQQLLQGVNSGKYDALIDPSNLGEASIIKDLKLTNVKTSAPVRAYPTYFLYTKKNTKVAGQVDKALKELKKDRTLKKLSEKYFGENVFQYKAKTE</sequence>
<dbReference type="Proteomes" id="UP000051820">
    <property type="component" value="Unassembled WGS sequence"/>
</dbReference>
<dbReference type="eggNOG" id="COG0834">
    <property type="taxonomic scope" value="Bacteria"/>
</dbReference>
<feature type="signal peptide" evidence="2">
    <location>
        <begin position="1"/>
        <end position="22"/>
    </location>
</feature>
<comment type="caution">
    <text evidence="4">The sequence shown here is derived from an EMBL/GenBank/DDBJ whole genome shotgun (WGS) entry which is preliminary data.</text>
</comment>
<evidence type="ECO:0000259" key="3">
    <source>
        <dbReference type="SMART" id="SM00062"/>
    </source>
</evidence>
<dbReference type="EMBL" id="AZGF01000029">
    <property type="protein sequence ID" value="KRM10303.1"/>
    <property type="molecule type" value="Genomic_DNA"/>
</dbReference>
<dbReference type="RefSeq" id="WP_010620931.1">
    <property type="nucleotide sequence ID" value="NZ_AZGF01000029.1"/>
</dbReference>
<evidence type="ECO:0000256" key="2">
    <source>
        <dbReference type="SAM" id="SignalP"/>
    </source>
</evidence>
<accession>A0A0R1VY72</accession>
<dbReference type="SMART" id="SM00062">
    <property type="entry name" value="PBPb"/>
    <property type="match status" value="1"/>
</dbReference>
<dbReference type="PATRIC" id="fig|1423807.3.peg.1261"/>
<dbReference type="Gene3D" id="3.40.190.10">
    <property type="entry name" value="Periplasmic binding protein-like II"/>
    <property type="match status" value="2"/>
</dbReference>
<keyword evidence="5" id="KW-1185">Reference proteome</keyword>
<protein>
    <submittedName>
        <fullName evidence="4">Solute-binding component of ABC transporter</fullName>
    </submittedName>
</protein>
<evidence type="ECO:0000313" key="4">
    <source>
        <dbReference type="EMBL" id="KRM10303.1"/>
    </source>
</evidence>
<keyword evidence="1 2" id="KW-0732">Signal</keyword>
<dbReference type="AlphaFoldDB" id="A0A0R1VY72"/>
<dbReference type="SUPFAM" id="SSF53850">
    <property type="entry name" value="Periplasmic binding protein-like II"/>
    <property type="match status" value="1"/>
</dbReference>
<dbReference type="PANTHER" id="PTHR35936">
    <property type="entry name" value="MEMBRANE-BOUND LYTIC MUREIN TRANSGLYCOSYLASE F"/>
    <property type="match status" value="1"/>
</dbReference>
<feature type="domain" description="Solute-binding protein family 3/N-terminal" evidence="3">
    <location>
        <begin position="33"/>
        <end position="265"/>
    </location>
</feature>